<dbReference type="Pfam" id="PF02652">
    <property type="entry name" value="Lactate_perm"/>
    <property type="match status" value="2"/>
</dbReference>
<feature type="transmembrane region" description="Helical" evidence="8">
    <location>
        <begin position="130"/>
        <end position="163"/>
    </location>
</feature>
<feature type="transmembrane region" description="Helical" evidence="8">
    <location>
        <begin position="588"/>
        <end position="609"/>
    </location>
</feature>
<proteinExistence type="predicted"/>
<evidence type="ECO:0000313" key="9">
    <source>
        <dbReference type="EMBL" id="KAG2229239.1"/>
    </source>
</evidence>
<keyword evidence="3" id="KW-1003">Cell membrane</keyword>
<protein>
    <recommendedName>
        <fullName evidence="11">Lactate permease</fullName>
    </recommendedName>
</protein>
<dbReference type="InterPro" id="IPR003804">
    <property type="entry name" value="Lactate_perm"/>
</dbReference>
<feature type="transmembrane region" description="Helical" evidence="8">
    <location>
        <begin position="86"/>
        <end position="109"/>
    </location>
</feature>
<dbReference type="GO" id="GO:0015129">
    <property type="term" value="F:lactate transmembrane transporter activity"/>
    <property type="evidence" value="ECO:0007669"/>
    <property type="project" value="InterPro"/>
</dbReference>
<feature type="transmembrane region" description="Helical" evidence="8">
    <location>
        <begin position="469"/>
        <end position="492"/>
    </location>
</feature>
<feature type="transmembrane region" description="Helical" evidence="8">
    <location>
        <begin position="268"/>
        <end position="285"/>
    </location>
</feature>
<comment type="caution">
    <text evidence="9">The sequence shown here is derived from an EMBL/GenBank/DDBJ whole genome shotgun (WGS) entry which is preliminary data.</text>
</comment>
<evidence type="ECO:0008006" key="11">
    <source>
        <dbReference type="Google" id="ProtNLM"/>
    </source>
</evidence>
<evidence type="ECO:0000256" key="8">
    <source>
        <dbReference type="SAM" id="Phobius"/>
    </source>
</evidence>
<evidence type="ECO:0000256" key="1">
    <source>
        <dbReference type="ARBA" id="ARBA00004651"/>
    </source>
</evidence>
<dbReference type="AlphaFoldDB" id="A0A8H7VW19"/>
<name>A0A8H7VW19_9FUNG</name>
<keyword evidence="5 8" id="KW-1133">Transmembrane helix</keyword>
<evidence type="ECO:0000256" key="2">
    <source>
        <dbReference type="ARBA" id="ARBA00022448"/>
    </source>
</evidence>
<gene>
    <name evidence="9" type="ORF">INT48_008642</name>
</gene>
<evidence type="ECO:0000313" key="10">
    <source>
        <dbReference type="Proteomes" id="UP000613177"/>
    </source>
</evidence>
<organism evidence="9 10">
    <name type="scientific">Thamnidium elegans</name>
    <dbReference type="NCBI Taxonomy" id="101142"/>
    <lineage>
        <taxon>Eukaryota</taxon>
        <taxon>Fungi</taxon>
        <taxon>Fungi incertae sedis</taxon>
        <taxon>Mucoromycota</taxon>
        <taxon>Mucoromycotina</taxon>
        <taxon>Mucoromycetes</taxon>
        <taxon>Mucorales</taxon>
        <taxon>Mucorineae</taxon>
        <taxon>Mucoraceae</taxon>
        <taxon>Thamnidium</taxon>
    </lineage>
</organism>
<evidence type="ECO:0000256" key="7">
    <source>
        <dbReference type="SAM" id="MobiDB-lite"/>
    </source>
</evidence>
<accession>A0A8H7VW19</accession>
<dbReference type="EMBL" id="JAEPRE010000294">
    <property type="protein sequence ID" value="KAG2229239.1"/>
    <property type="molecule type" value="Genomic_DNA"/>
</dbReference>
<keyword evidence="6 8" id="KW-0472">Membrane</keyword>
<sequence length="617" mass="67284">MVNIPEIPTGPEFEGLFVQPLTPIANSLIGSFFVGLLPLILVLVMLGIFKVPAHLASLLGLIVCIFIAIFGWHMPAKHCFESIGNGIVFANWPIMWIVVNAMFIYNTTVESGLFEYFRRWMLTYTPPDKRIILLIIGFSFGALLEGVAGFGIPGAICSSLMVSLGFDPSDALTYTLIFDTTPVAFGALGIPVTTLATITGLPVMSLSAMMGRQLPLLSLLLPIYALTFYAGFRAGFIECWPAALVAGLSFSVVQGVFANLVGPELPDLIAGLISLIALVGFVQFWKPKYRPEFEAVLVPIKNVTLDEENVSHKSPSVDEQDDSFGKDQTEGEEKKVATQVGTEDGESHGSEAVKENDAIPIKAVVVKPNAREILLAWSPWILIVCVVIIWTFAKLPQYGRIAVKWPHLHQEVYITLYGEKYNAIWNFEPLATGTAILVSFFPFAGLVLWNGSHPRVFWIALKRTGKQLFYPDLTVSFIMAFAYLYNYSGIAYTIGLTLSSVGKAFPFLSAWLGWVACFLSGSDTSANSLFGNLQVVAARELGLSAVLMAATNSTGAVTSKMISPQNLTTGVSTIGLQGQEGKILRRTILHSIFMVCLIGAIACIQQYWIPQMIPSDP</sequence>
<keyword evidence="4 8" id="KW-0812">Transmembrane</keyword>
<feature type="transmembrane region" description="Helical" evidence="8">
    <location>
        <begin position="374"/>
        <end position="393"/>
    </location>
</feature>
<dbReference type="GO" id="GO:0015295">
    <property type="term" value="F:solute:proton symporter activity"/>
    <property type="evidence" value="ECO:0007669"/>
    <property type="project" value="TreeGrafter"/>
</dbReference>
<feature type="transmembrane region" description="Helical" evidence="8">
    <location>
        <begin position="216"/>
        <end position="236"/>
    </location>
</feature>
<feature type="transmembrane region" description="Helical" evidence="8">
    <location>
        <begin position="183"/>
        <end position="204"/>
    </location>
</feature>
<evidence type="ECO:0000256" key="6">
    <source>
        <dbReference type="ARBA" id="ARBA00023136"/>
    </source>
</evidence>
<evidence type="ECO:0000256" key="4">
    <source>
        <dbReference type="ARBA" id="ARBA00022692"/>
    </source>
</evidence>
<dbReference type="OrthoDB" id="2266445at2759"/>
<feature type="transmembrane region" description="Helical" evidence="8">
    <location>
        <begin position="430"/>
        <end position="449"/>
    </location>
</feature>
<dbReference type="GO" id="GO:0005886">
    <property type="term" value="C:plasma membrane"/>
    <property type="evidence" value="ECO:0007669"/>
    <property type="project" value="UniProtKB-SubCell"/>
</dbReference>
<feature type="transmembrane region" description="Helical" evidence="8">
    <location>
        <begin position="504"/>
        <end position="521"/>
    </location>
</feature>
<feature type="transmembrane region" description="Helical" evidence="8">
    <location>
        <begin position="55"/>
        <end position="74"/>
    </location>
</feature>
<dbReference type="Proteomes" id="UP000613177">
    <property type="component" value="Unassembled WGS sequence"/>
</dbReference>
<feature type="region of interest" description="Disordered" evidence="7">
    <location>
        <begin position="311"/>
        <end position="352"/>
    </location>
</feature>
<keyword evidence="2" id="KW-0813">Transport</keyword>
<feature type="transmembrane region" description="Helical" evidence="8">
    <location>
        <begin position="24"/>
        <end position="48"/>
    </location>
</feature>
<dbReference type="PANTHER" id="PTHR30003">
    <property type="entry name" value="L-LACTATE PERMEASE"/>
    <property type="match status" value="1"/>
</dbReference>
<keyword evidence="10" id="KW-1185">Reference proteome</keyword>
<dbReference type="PANTHER" id="PTHR30003:SF0">
    <property type="entry name" value="GLYCOLATE PERMEASE GLCA-RELATED"/>
    <property type="match status" value="1"/>
</dbReference>
<evidence type="ECO:0000256" key="3">
    <source>
        <dbReference type="ARBA" id="ARBA00022475"/>
    </source>
</evidence>
<feature type="compositionally biased region" description="Basic and acidic residues" evidence="7">
    <location>
        <begin position="323"/>
        <end position="336"/>
    </location>
</feature>
<reference evidence="9" key="1">
    <citation type="submission" date="2021-01" db="EMBL/GenBank/DDBJ databases">
        <title>Metabolic potential, ecology and presence of endohyphal bacteria is reflected in genomic diversity of Mucoromycotina.</title>
        <authorList>
            <person name="Muszewska A."/>
            <person name="Okrasinska A."/>
            <person name="Steczkiewicz K."/>
            <person name="Drgas O."/>
            <person name="Orlowska M."/>
            <person name="Perlinska-Lenart U."/>
            <person name="Aleksandrzak-Piekarczyk T."/>
            <person name="Szatraj K."/>
            <person name="Zielenkiewicz U."/>
            <person name="Pilsyk S."/>
            <person name="Malc E."/>
            <person name="Mieczkowski P."/>
            <person name="Kruszewska J.S."/>
            <person name="Biernat P."/>
            <person name="Pawlowska J."/>
        </authorList>
    </citation>
    <scope>NUCLEOTIDE SEQUENCE</scope>
    <source>
        <strain evidence="9">WA0000018081</strain>
    </source>
</reference>
<comment type="subcellular location">
    <subcellularLocation>
        <location evidence="1">Cell membrane</location>
        <topology evidence="1">Multi-pass membrane protein</topology>
    </subcellularLocation>
</comment>
<evidence type="ECO:0000256" key="5">
    <source>
        <dbReference type="ARBA" id="ARBA00022989"/>
    </source>
</evidence>